<dbReference type="EMBL" id="LT598458">
    <property type="protein sequence ID" value="SCU92018.1"/>
    <property type="molecule type" value="Genomic_DNA"/>
</dbReference>
<evidence type="ECO:0000256" key="1">
    <source>
        <dbReference type="SAM" id="MobiDB-lite"/>
    </source>
</evidence>
<accession>A0A1G4JN50</accession>
<dbReference type="GO" id="GO:0000086">
    <property type="term" value="P:G2/M transition of mitotic cell cycle"/>
    <property type="evidence" value="ECO:0007669"/>
    <property type="project" value="EnsemblFungi"/>
</dbReference>
<protein>
    <submittedName>
        <fullName evidence="2">LADA_0F13696g1_1</fullName>
    </submittedName>
</protein>
<dbReference type="GO" id="GO:0097030">
    <property type="term" value="F:CENP-A containing nucleosome binding"/>
    <property type="evidence" value="ECO:0007669"/>
    <property type="project" value="EnsemblFungi"/>
</dbReference>
<gene>
    <name evidence="2" type="ORF">LADA_0F13696G</name>
</gene>
<dbReference type="GO" id="GO:0042393">
    <property type="term" value="F:histone binding"/>
    <property type="evidence" value="ECO:0007669"/>
    <property type="project" value="InterPro"/>
</dbReference>
<dbReference type="OrthoDB" id="2420608at2759"/>
<dbReference type="GO" id="GO:0007059">
    <property type="term" value="P:chromosome segregation"/>
    <property type="evidence" value="ECO:0007669"/>
    <property type="project" value="EnsemblFungi"/>
</dbReference>
<dbReference type="GO" id="GO:0000779">
    <property type="term" value="C:condensed chromosome, centromeric region"/>
    <property type="evidence" value="ECO:0007669"/>
    <property type="project" value="EnsemblFungi"/>
</dbReference>
<keyword evidence="3" id="KW-1185">Reference proteome</keyword>
<name>A0A1G4JN50_9SACH</name>
<dbReference type="Pfam" id="PF10384">
    <property type="entry name" value="Scm3"/>
    <property type="match status" value="1"/>
</dbReference>
<sequence length="208" mass="23497">MSGVTKKKGKQKTLKSLRGALKGLLNNQTRVADPRPAQNEPSTVPDHISPGQDRNKQPKETQQCAKHYNRENIVYIMSKEAQLIPKLTEEEVMERHKRADENMKRAWNQLIQKYESIEDQGDLLDLKSGEILEDNGHIRGLGAGGAPNARLDNYVSVLSDLIDVDKASTDIWQEEPDEDDYDEEDYTDAKNGTSTNFQDDAQPFTNVN</sequence>
<dbReference type="AlphaFoldDB" id="A0A1G4JN50"/>
<dbReference type="GO" id="GO:0051382">
    <property type="term" value="P:kinetochore assembly"/>
    <property type="evidence" value="ECO:0007669"/>
    <property type="project" value="EnsemblFungi"/>
</dbReference>
<feature type="region of interest" description="Disordered" evidence="1">
    <location>
        <begin position="167"/>
        <end position="208"/>
    </location>
</feature>
<dbReference type="GO" id="GO:0071459">
    <property type="term" value="P:protein localization to chromosome, centromeric region"/>
    <property type="evidence" value="ECO:0007669"/>
    <property type="project" value="EnsemblFungi"/>
</dbReference>
<feature type="region of interest" description="Disordered" evidence="1">
    <location>
        <begin position="18"/>
        <end position="63"/>
    </location>
</feature>
<dbReference type="GO" id="GO:2000059">
    <property type="term" value="P:negative regulation of ubiquitin-dependent protein catabolic process"/>
    <property type="evidence" value="ECO:0007669"/>
    <property type="project" value="EnsemblFungi"/>
</dbReference>
<evidence type="ECO:0000313" key="3">
    <source>
        <dbReference type="Proteomes" id="UP000190274"/>
    </source>
</evidence>
<organism evidence="2 3">
    <name type="scientific">Lachancea dasiensis</name>
    <dbReference type="NCBI Taxonomy" id="1072105"/>
    <lineage>
        <taxon>Eukaryota</taxon>
        <taxon>Fungi</taxon>
        <taxon>Dikarya</taxon>
        <taxon>Ascomycota</taxon>
        <taxon>Saccharomycotina</taxon>
        <taxon>Saccharomycetes</taxon>
        <taxon>Saccharomycetales</taxon>
        <taxon>Saccharomycetaceae</taxon>
        <taxon>Lachancea</taxon>
    </lineage>
</organism>
<evidence type="ECO:0000313" key="2">
    <source>
        <dbReference type="EMBL" id="SCU92018.1"/>
    </source>
</evidence>
<dbReference type="GO" id="GO:0005634">
    <property type="term" value="C:nucleus"/>
    <property type="evidence" value="ECO:0007669"/>
    <property type="project" value="InterPro"/>
</dbReference>
<feature type="compositionally biased region" description="Acidic residues" evidence="1">
    <location>
        <begin position="172"/>
        <end position="186"/>
    </location>
</feature>
<dbReference type="STRING" id="1266660.A0A1G4JN50"/>
<dbReference type="Proteomes" id="UP000190274">
    <property type="component" value="Chromosome F"/>
</dbReference>
<proteinExistence type="predicted"/>
<dbReference type="InterPro" id="IPR018465">
    <property type="entry name" value="Scm3/HJURP"/>
</dbReference>
<reference evidence="2 3" key="1">
    <citation type="submission" date="2016-03" db="EMBL/GenBank/DDBJ databases">
        <authorList>
            <person name="Devillers H."/>
        </authorList>
    </citation>
    <scope>NUCLEOTIDE SEQUENCE [LARGE SCALE GENOMIC DNA]</scope>
    <source>
        <strain evidence="2">CBS 10888</strain>
    </source>
</reference>
<dbReference type="Gene3D" id="6.10.250.2010">
    <property type="match status" value="1"/>
</dbReference>
<feature type="compositionally biased region" description="Polar residues" evidence="1">
    <location>
        <begin position="190"/>
        <end position="208"/>
    </location>
</feature>